<evidence type="ECO:0000313" key="2">
    <source>
        <dbReference type="EMBL" id="GCD12255.1"/>
    </source>
</evidence>
<protein>
    <recommendedName>
        <fullName evidence="1">TIR domain-containing protein</fullName>
    </recommendedName>
</protein>
<gene>
    <name evidence="2" type="ORF">Ctaglu_38780</name>
</gene>
<dbReference type="SUPFAM" id="SSF52200">
    <property type="entry name" value="Toll/Interleukin receptor TIR domain"/>
    <property type="match status" value="1"/>
</dbReference>
<dbReference type="Pfam" id="PF13676">
    <property type="entry name" value="TIR_2"/>
    <property type="match status" value="1"/>
</dbReference>
<dbReference type="GO" id="GO:0007165">
    <property type="term" value="P:signal transduction"/>
    <property type="evidence" value="ECO:0007669"/>
    <property type="project" value="InterPro"/>
</dbReference>
<name>A0A401URU7_9CLOT</name>
<reference evidence="2 3" key="1">
    <citation type="submission" date="2018-11" db="EMBL/GenBank/DDBJ databases">
        <title>Genome sequencing and assembly of Clostridium tagluense strain A121.</title>
        <authorList>
            <person name="Murakami T."/>
            <person name="Segawa T."/>
            <person name="Shcherbakova V.A."/>
            <person name="Mori H."/>
            <person name="Yoshimura Y."/>
        </authorList>
    </citation>
    <scope>NUCLEOTIDE SEQUENCE [LARGE SCALE GENOMIC DNA]</scope>
    <source>
        <strain evidence="2 3">A121</strain>
    </source>
</reference>
<organism evidence="2 3">
    <name type="scientific">Clostridium tagluense</name>
    <dbReference type="NCBI Taxonomy" id="360422"/>
    <lineage>
        <taxon>Bacteria</taxon>
        <taxon>Bacillati</taxon>
        <taxon>Bacillota</taxon>
        <taxon>Clostridia</taxon>
        <taxon>Eubacteriales</taxon>
        <taxon>Clostridiaceae</taxon>
        <taxon>Clostridium</taxon>
    </lineage>
</organism>
<dbReference type="Gene3D" id="3.40.50.10140">
    <property type="entry name" value="Toll/interleukin-1 receptor homology (TIR) domain"/>
    <property type="match status" value="1"/>
</dbReference>
<dbReference type="PROSITE" id="PS50104">
    <property type="entry name" value="TIR"/>
    <property type="match status" value="1"/>
</dbReference>
<feature type="domain" description="TIR" evidence="1">
    <location>
        <begin position="121"/>
        <end position="258"/>
    </location>
</feature>
<evidence type="ECO:0000313" key="3">
    <source>
        <dbReference type="Proteomes" id="UP000287872"/>
    </source>
</evidence>
<keyword evidence="3" id="KW-1185">Reference proteome</keyword>
<dbReference type="AlphaFoldDB" id="A0A401URU7"/>
<proteinExistence type="predicted"/>
<evidence type="ECO:0000259" key="1">
    <source>
        <dbReference type="PROSITE" id="PS50104"/>
    </source>
</evidence>
<comment type="caution">
    <text evidence="2">The sequence shown here is derived from an EMBL/GenBank/DDBJ whole genome shotgun (WGS) entry which is preliminary data.</text>
</comment>
<dbReference type="Proteomes" id="UP000287872">
    <property type="component" value="Unassembled WGS sequence"/>
</dbReference>
<dbReference type="InterPro" id="IPR000157">
    <property type="entry name" value="TIR_dom"/>
</dbReference>
<dbReference type="RefSeq" id="WP_185732833.1">
    <property type="nucleotide sequence ID" value="NZ_BHYK01000029.1"/>
</dbReference>
<accession>A0A401URU7</accession>
<dbReference type="EMBL" id="BHYK01000029">
    <property type="protein sequence ID" value="GCD12255.1"/>
    <property type="molecule type" value="Genomic_DNA"/>
</dbReference>
<sequence>MNSEESIKFLLEQKEAIVNLPDKRRSPQFDKWKRRTRLIIEKVFSNGSLHLKEFDGIRYSLSVFSLSTPEESFQRVYMRGLEDAMGLIETCIEEIKDFGLDESEQEVGGNNMGENIQQVRKANKIFISHSSEDSHFGKAIVQLLRGLGLKRDQIVFTSDDDYGIPLDDNIFEYLKKQITNGVYILYLLSDNYYDSVACLNEMGAAWIVQNQYTIIGIPGFQFSNTKFSGGAIDPRKIGFTMDNTKRVIEFKNNILNQFDLSIDEMDWMEVYKKYCDTVEGLCKHK</sequence>
<dbReference type="InterPro" id="IPR035897">
    <property type="entry name" value="Toll_tir_struct_dom_sf"/>
</dbReference>